<dbReference type="OrthoDB" id="8794104at2"/>
<gene>
    <name evidence="1" type="ORF">SAMN02745163_01964</name>
</gene>
<reference evidence="1 2" key="1">
    <citation type="submission" date="2016-11" db="EMBL/GenBank/DDBJ databases">
        <authorList>
            <person name="Jaros S."/>
            <person name="Januszkiewicz K."/>
            <person name="Wedrychowicz H."/>
        </authorList>
    </citation>
    <scope>NUCLEOTIDE SEQUENCE [LARGE SCALE GENOMIC DNA]</scope>
    <source>
        <strain evidence="1 2">DSM 21758</strain>
    </source>
</reference>
<evidence type="ECO:0000313" key="1">
    <source>
        <dbReference type="EMBL" id="SHJ43616.1"/>
    </source>
</evidence>
<dbReference type="RefSeq" id="WP_072986517.1">
    <property type="nucleotide sequence ID" value="NZ_FQZB01000008.1"/>
</dbReference>
<protein>
    <recommendedName>
        <fullName evidence="3">Immunity protein 30</fullName>
    </recommendedName>
</protein>
<name>A0A1M6JA93_9CLOT</name>
<accession>A0A1M6JA93</accession>
<evidence type="ECO:0000313" key="2">
    <source>
        <dbReference type="Proteomes" id="UP000184310"/>
    </source>
</evidence>
<organism evidence="1 2">
    <name type="scientific">Clostridium cavendishii DSM 21758</name>
    <dbReference type="NCBI Taxonomy" id="1121302"/>
    <lineage>
        <taxon>Bacteria</taxon>
        <taxon>Bacillati</taxon>
        <taxon>Bacillota</taxon>
        <taxon>Clostridia</taxon>
        <taxon>Eubacteriales</taxon>
        <taxon>Clostridiaceae</taxon>
        <taxon>Clostridium</taxon>
    </lineage>
</organism>
<proteinExistence type="predicted"/>
<keyword evidence="2" id="KW-1185">Reference proteome</keyword>
<dbReference type="EMBL" id="FQZB01000008">
    <property type="protein sequence ID" value="SHJ43616.1"/>
    <property type="molecule type" value="Genomic_DNA"/>
</dbReference>
<dbReference type="AlphaFoldDB" id="A0A1M6JA93"/>
<sequence>MEKELNELISKLEAYITNDDFIDISYDVVEEIEEREDAFEAIQPILMLIEKNPNIDFGKPGPLVHFAEKFYKNGYEEKLVESLKRFPTKHTVWMLNRIINGSQGDSKEYFINVLEGVMVNPNIDNEVVLLAKHFRELHY</sequence>
<evidence type="ECO:0008006" key="3">
    <source>
        <dbReference type="Google" id="ProtNLM"/>
    </source>
</evidence>
<dbReference type="Proteomes" id="UP000184310">
    <property type="component" value="Unassembled WGS sequence"/>
</dbReference>